<dbReference type="FunFam" id="3.30.160.60:FF:000540">
    <property type="entry name" value="zinc finger protein 263 isoform X1"/>
    <property type="match status" value="1"/>
</dbReference>
<dbReference type="PROSITE" id="PS50157">
    <property type="entry name" value="ZINC_FINGER_C2H2_2"/>
    <property type="match status" value="8"/>
</dbReference>
<dbReference type="SMART" id="SM00355">
    <property type="entry name" value="ZnF_C2H2"/>
    <property type="match status" value="8"/>
</dbReference>
<reference evidence="16" key="1">
    <citation type="submission" date="2025-08" db="UniProtKB">
        <authorList>
            <consortium name="Ensembl"/>
        </authorList>
    </citation>
    <scope>IDENTIFICATION</scope>
</reference>
<sequence length="440" mass="48689">MCCKGGDGRDLNSVLWVLWSAQGFVRETSQATSGAGADPCPRAAASARTQGPADVAAQTAAGAHASVSAAPSNIRDHPIPPSDPNSDDPDTLEPCAMFSGRSEPPAFPSHEAGLGCEAQCSSKAQPRSLARVRKASACERDSGDMKPYICPECGKSFMLKINFMIHQRNHLKEGPYECHECDLSFRNKQQFLLHQRSHTRRGVGVPRRPEHGLKPPSRPPPPGKPYKCSECESSFSHKSSLSKHQITHVGERPFTCGECRRSFRLQISLLMHQRIHAGKNEMAFLCPQCGKNFTRPSHLLRHQRTHTGERPYQCSQCEKTFSEKSKLTNHYRIHTRERPHACAVCGKGFIRKHHLLEHQRIHTGERPYHCSECGKNFTQKHHLLEHQRDPSARLLQTLIPSAPLLPPPWALGCCGSGHGVLWGHQGLKAGPGCVLLLCCP</sequence>
<evidence type="ECO:0000256" key="1">
    <source>
        <dbReference type="ARBA" id="ARBA00003767"/>
    </source>
</evidence>
<comment type="subcellular location">
    <subcellularLocation>
        <location evidence="2">Nucleus</location>
    </subcellularLocation>
</comment>
<dbReference type="PANTHER" id="PTHR23234">
    <property type="entry name" value="ZNF44 PROTEIN"/>
    <property type="match status" value="1"/>
</dbReference>
<feature type="region of interest" description="Disordered" evidence="14">
    <location>
        <begin position="30"/>
        <end position="94"/>
    </location>
</feature>
<keyword evidence="10" id="KW-0238">DNA-binding</keyword>
<evidence type="ECO:0000256" key="4">
    <source>
        <dbReference type="ARBA" id="ARBA00022553"/>
    </source>
</evidence>
<evidence type="ECO:0000313" key="16">
    <source>
        <dbReference type="Ensembl" id="ENSZLMP00000017661.1"/>
    </source>
</evidence>
<evidence type="ECO:0000256" key="6">
    <source>
        <dbReference type="ARBA" id="ARBA00022737"/>
    </source>
</evidence>
<evidence type="ECO:0000256" key="9">
    <source>
        <dbReference type="ARBA" id="ARBA00023015"/>
    </source>
</evidence>
<evidence type="ECO:0000259" key="15">
    <source>
        <dbReference type="PROSITE" id="PS50157"/>
    </source>
</evidence>
<feature type="domain" description="C2H2-type" evidence="15">
    <location>
        <begin position="226"/>
        <end position="253"/>
    </location>
</feature>
<evidence type="ECO:0000256" key="5">
    <source>
        <dbReference type="ARBA" id="ARBA00022723"/>
    </source>
</evidence>
<keyword evidence="6" id="KW-0677">Repeat</keyword>
<reference evidence="16" key="2">
    <citation type="submission" date="2025-09" db="UniProtKB">
        <authorList>
            <consortium name="Ensembl"/>
        </authorList>
    </citation>
    <scope>IDENTIFICATION</scope>
</reference>
<evidence type="ECO:0000256" key="7">
    <source>
        <dbReference type="ARBA" id="ARBA00022771"/>
    </source>
</evidence>
<organism evidence="16 17">
    <name type="scientific">Zosterops lateralis melanops</name>
    <dbReference type="NCBI Taxonomy" id="1220523"/>
    <lineage>
        <taxon>Eukaryota</taxon>
        <taxon>Metazoa</taxon>
        <taxon>Chordata</taxon>
        <taxon>Craniata</taxon>
        <taxon>Vertebrata</taxon>
        <taxon>Euteleostomi</taxon>
        <taxon>Archelosauria</taxon>
        <taxon>Archosauria</taxon>
        <taxon>Dinosauria</taxon>
        <taxon>Saurischia</taxon>
        <taxon>Theropoda</taxon>
        <taxon>Coelurosauria</taxon>
        <taxon>Aves</taxon>
        <taxon>Neognathae</taxon>
        <taxon>Neoaves</taxon>
        <taxon>Telluraves</taxon>
        <taxon>Australaves</taxon>
        <taxon>Passeriformes</taxon>
        <taxon>Sylvioidea</taxon>
        <taxon>Zosteropidae</taxon>
        <taxon>Zosterops</taxon>
    </lineage>
</organism>
<feature type="domain" description="C2H2-type" evidence="15">
    <location>
        <begin position="176"/>
        <end position="203"/>
    </location>
</feature>
<dbReference type="PROSITE" id="PS00028">
    <property type="entry name" value="ZINC_FINGER_C2H2_1"/>
    <property type="match status" value="7"/>
</dbReference>
<dbReference type="Gene3D" id="3.30.160.60">
    <property type="entry name" value="Classic Zinc Finger"/>
    <property type="match status" value="8"/>
</dbReference>
<name>A0A8D2PVI1_ZOSLA</name>
<dbReference type="GO" id="GO:0005634">
    <property type="term" value="C:nucleus"/>
    <property type="evidence" value="ECO:0007669"/>
    <property type="project" value="UniProtKB-SubCell"/>
</dbReference>
<dbReference type="FunFam" id="3.30.160.60:FF:000295">
    <property type="entry name" value="zinc finger protein 19"/>
    <property type="match status" value="1"/>
</dbReference>
<feature type="domain" description="C2H2-type" evidence="15">
    <location>
        <begin position="284"/>
        <end position="311"/>
    </location>
</feature>
<dbReference type="InterPro" id="IPR013087">
    <property type="entry name" value="Znf_C2H2_type"/>
</dbReference>
<dbReference type="GO" id="GO:0003677">
    <property type="term" value="F:DNA binding"/>
    <property type="evidence" value="ECO:0007669"/>
    <property type="project" value="UniProtKB-KW"/>
</dbReference>
<comment type="function">
    <text evidence="1">May be involved in transcriptional regulation.</text>
</comment>
<dbReference type="InterPro" id="IPR050758">
    <property type="entry name" value="Znf_C2H2-type"/>
</dbReference>
<feature type="domain" description="C2H2-type" evidence="15">
    <location>
        <begin position="312"/>
        <end position="339"/>
    </location>
</feature>
<evidence type="ECO:0000256" key="8">
    <source>
        <dbReference type="ARBA" id="ARBA00022833"/>
    </source>
</evidence>
<feature type="domain" description="C2H2-type" evidence="15">
    <location>
        <begin position="368"/>
        <end position="388"/>
    </location>
</feature>
<protein>
    <recommendedName>
        <fullName evidence="15">C2H2-type domain-containing protein</fullName>
    </recommendedName>
</protein>
<evidence type="ECO:0000256" key="14">
    <source>
        <dbReference type="SAM" id="MobiDB-lite"/>
    </source>
</evidence>
<dbReference type="Ensembl" id="ENSZLMT00000018156.1">
    <property type="protein sequence ID" value="ENSZLMP00000017661.1"/>
    <property type="gene ID" value="ENSZLMG00000012258.1"/>
</dbReference>
<evidence type="ECO:0000256" key="12">
    <source>
        <dbReference type="ARBA" id="ARBA00023242"/>
    </source>
</evidence>
<dbReference type="InterPro" id="IPR036236">
    <property type="entry name" value="Znf_C2H2_sf"/>
</dbReference>
<dbReference type="AlphaFoldDB" id="A0A8D2PVI1"/>
<dbReference type="FunFam" id="3.30.160.60:FF:002110">
    <property type="entry name" value="Zinc finger protein 1053"/>
    <property type="match status" value="1"/>
</dbReference>
<evidence type="ECO:0000256" key="10">
    <source>
        <dbReference type="ARBA" id="ARBA00023125"/>
    </source>
</evidence>
<feature type="region of interest" description="Disordered" evidence="14">
    <location>
        <begin position="196"/>
        <end position="227"/>
    </location>
</feature>
<dbReference type="Pfam" id="PF00096">
    <property type="entry name" value="zf-C2H2"/>
    <property type="match status" value="8"/>
</dbReference>
<feature type="domain" description="C2H2-type" evidence="15">
    <location>
        <begin position="340"/>
        <end position="367"/>
    </location>
</feature>
<dbReference type="GO" id="GO:0008270">
    <property type="term" value="F:zinc ion binding"/>
    <property type="evidence" value="ECO:0007669"/>
    <property type="project" value="UniProtKB-KW"/>
</dbReference>
<evidence type="ECO:0000256" key="3">
    <source>
        <dbReference type="ARBA" id="ARBA00006991"/>
    </source>
</evidence>
<accession>A0A8D2PVI1</accession>
<keyword evidence="5" id="KW-0479">Metal-binding</keyword>
<dbReference type="SUPFAM" id="SSF57667">
    <property type="entry name" value="beta-beta-alpha zinc fingers"/>
    <property type="match status" value="4"/>
</dbReference>
<dbReference type="FunFam" id="3.30.160.60:FF:000410">
    <property type="entry name" value="Zinc finger protein 777"/>
    <property type="match status" value="1"/>
</dbReference>
<dbReference type="FunFam" id="3.30.160.60:FF:000065">
    <property type="entry name" value="B-cell CLL/lymphoma 6, member B"/>
    <property type="match status" value="1"/>
</dbReference>
<keyword evidence="9" id="KW-0805">Transcription regulation</keyword>
<dbReference type="PANTHER" id="PTHR23234:SF8">
    <property type="entry name" value="C2H2-TYPE DOMAIN-CONTAINING PROTEIN"/>
    <property type="match status" value="1"/>
</dbReference>
<proteinExistence type="inferred from homology"/>
<keyword evidence="8" id="KW-0862">Zinc</keyword>
<evidence type="ECO:0000313" key="17">
    <source>
        <dbReference type="Proteomes" id="UP000694401"/>
    </source>
</evidence>
<keyword evidence="11" id="KW-0804">Transcription</keyword>
<evidence type="ECO:0000256" key="11">
    <source>
        <dbReference type="ARBA" id="ARBA00023163"/>
    </source>
</evidence>
<keyword evidence="4" id="KW-0597">Phosphoprotein</keyword>
<dbReference type="FunFam" id="3.30.160.60:FF:000006">
    <property type="entry name" value="Zinc finger protein 184 (Kruppel-like)"/>
    <property type="match status" value="1"/>
</dbReference>
<keyword evidence="7 13" id="KW-0863">Zinc-finger</keyword>
<keyword evidence="17" id="KW-1185">Reference proteome</keyword>
<dbReference type="FunFam" id="3.30.160.60:FF:001506">
    <property type="entry name" value="Zinc finger protein"/>
    <property type="match status" value="1"/>
</dbReference>
<dbReference type="Proteomes" id="UP000694401">
    <property type="component" value="Unassembled WGS sequence"/>
</dbReference>
<feature type="domain" description="C2H2-type" evidence="15">
    <location>
        <begin position="254"/>
        <end position="281"/>
    </location>
</feature>
<evidence type="ECO:0000256" key="2">
    <source>
        <dbReference type="ARBA" id="ARBA00004123"/>
    </source>
</evidence>
<feature type="domain" description="C2H2-type" evidence="15">
    <location>
        <begin position="148"/>
        <end position="175"/>
    </location>
</feature>
<dbReference type="FunFam" id="3.30.160.60:FF:002343">
    <property type="entry name" value="Zinc finger protein 33A"/>
    <property type="match status" value="1"/>
</dbReference>
<keyword evidence="12" id="KW-0539">Nucleus</keyword>
<comment type="similarity">
    <text evidence="3">Belongs to the krueppel C2H2-type zinc-finger protein family.</text>
</comment>
<evidence type="ECO:0000256" key="13">
    <source>
        <dbReference type="PROSITE-ProRule" id="PRU00042"/>
    </source>
</evidence>
<feature type="compositionally biased region" description="Low complexity" evidence="14">
    <location>
        <begin position="50"/>
        <end position="71"/>
    </location>
</feature>